<keyword evidence="7" id="KW-0547">Nucleotide-binding</keyword>
<dbReference type="InterPro" id="IPR004101">
    <property type="entry name" value="Mur_ligase_C"/>
</dbReference>
<evidence type="ECO:0000256" key="2">
    <source>
        <dbReference type="ARBA" id="ARBA00022618"/>
    </source>
</evidence>
<dbReference type="SUPFAM" id="SSF63418">
    <property type="entry name" value="MurE/MurF N-terminal domain"/>
    <property type="match status" value="1"/>
</dbReference>
<dbReference type="HAMAP" id="MF_00208">
    <property type="entry name" value="MurE"/>
    <property type="match status" value="1"/>
</dbReference>
<dbReference type="InterPro" id="IPR013221">
    <property type="entry name" value="Mur_ligase_cen"/>
</dbReference>
<dbReference type="NCBIfam" id="NF001126">
    <property type="entry name" value="PRK00139.1-4"/>
    <property type="match status" value="1"/>
</dbReference>
<evidence type="ECO:0000256" key="5">
    <source>
        <dbReference type="ARBA" id="ARBA00023306"/>
    </source>
</evidence>
<dbReference type="UniPathway" id="UPA00219"/>
<dbReference type="Pfam" id="PF01225">
    <property type="entry name" value="Mur_ligase"/>
    <property type="match status" value="1"/>
</dbReference>
<feature type="binding site" evidence="7">
    <location>
        <position position="210"/>
    </location>
    <ligand>
        <name>UDP-N-acetyl-alpha-D-muramoyl-L-alanyl-D-glutamate</name>
        <dbReference type="ChEBI" id="CHEBI:83900"/>
    </ligand>
</feature>
<comment type="PTM">
    <text evidence="7">Carboxylation is probably crucial for Mg(2+) binding and, consequently, for the gamma-phosphate positioning of ATP.</text>
</comment>
<feature type="binding site" evidence="7">
    <location>
        <position position="489"/>
    </location>
    <ligand>
        <name>meso-2,6-diaminopimelate</name>
        <dbReference type="ChEBI" id="CHEBI:57791"/>
    </ligand>
</feature>
<keyword evidence="7" id="KW-0460">Magnesium</keyword>
<proteinExistence type="inferred from homology"/>
<comment type="caution">
    <text evidence="12">The sequence shown here is derived from an EMBL/GenBank/DDBJ whole genome shotgun (WGS) entry which is preliminary data.</text>
</comment>
<dbReference type="Pfam" id="PF02875">
    <property type="entry name" value="Mur_ligase_C"/>
    <property type="match status" value="1"/>
</dbReference>
<keyword evidence="6 7" id="KW-0961">Cell wall biogenesis/degradation</keyword>
<dbReference type="InterPro" id="IPR035911">
    <property type="entry name" value="MurE/MurF_N"/>
</dbReference>
<comment type="cofactor">
    <cofactor evidence="7">
        <name>Mg(2+)</name>
        <dbReference type="ChEBI" id="CHEBI:18420"/>
    </cofactor>
</comment>
<dbReference type="SUPFAM" id="SSF53244">
    <property type="entry name" value="MurD-like peptide ligases, peptide-binding domain"/>
    <property type="match status" value="1"/>
</dbReference>
<comment type="subcellular location">
    <subcellularLocation>
        <location evidence="7 8">Cytoplasm</location>
    </subcellularLocation>
</comment>
<dbReference type="GO" id="GO:0071555">
    <property type="term" value="P:cell wall organization"/>
    <property type="evidence" value="ECO:0007669"/>
    <property type="project" value="UniProtKB-KW"/>
</dbReference>
<evidence type="ECO:0000256" key="8">
    <source>
        <dbReference type="RuleBase" id="RU004135"/>
    </source>
</evidence>
<dbReference type="Pfam" id="PF08245">
    <property type="entry name" value="Mur_ligase_M"/>
    <property type="match status" value="1"/>
</dbReference>
<dbReference type="InterPro" id="IPR000713">
    <property type="entry name" value="Mur_ligase_N"/>
</dbReference>
<evidence type="ECO:0000259" key="11">
    <source>
        <dbReference type="Pfam" id="PF08245"/>
    </source>
</evidence>
<dbReference type="EC" id="6.3.2.13" evidence="7"/>
<keyword evidence="3 7" id="KW-0133">Cell shape</keyword>
<feature type="domain" description="Mur ligase N-terminal catalytic" evidence="9">
    <location>
        <begin position="24"/>
        <end position="100"/>
    </location>
</feature>
<evidence type="ECO:0000256" key="4">
    <source>
        <dbReference type="ARBA" id="ARBA00022984"/>
    </source>
</evidence>
<evidence type="ECO:0000259" key="9">
    <source>
        <dbReference type="Pfam" id="PF01225"/>
    </source>
</evidence>
<evidence type="ECO:0000256" key="7">
    <source>
        <dbReference type="HAMAP-Rule" id="MF_00208"/>
    </source>
</evidence>
<dbReference type="Gene3D" id="3.40.1390.10">
    <property type="entry name" value="MurE/MurF, N-terminal domain"/>
    <property type="match status" value="1"/>
</dbReference>
<evidence type="ECO:0000256" key="1">
    <source>
        <dbReference type="ARBA" id="ARBA00005898"/>
    </source>
</evidence>
<dbReference type="GO" id="GO:0008765">
    <property type="term" value="F:UDP-N-acetylmuramoylalanyl-D-glutamate-2,6-diaminopimelate ligase activity"/>
    <property type="evidence" value="ECO:0007669"/>
    <property type="project" value="UniProtKB-UniRule"/>
</dbReference>
<dbReference type="GO" id="GO:0005524">
    <property type="term" value="F:ATP binding"/>
    <property type="evidence" value="ECO:0007669"/>
    <property type="project" value="UniProtKB-UniRule"/>
</dbReference>
<reference evidence="12 13" key="1">
    <citation type="submission" date="2018-12" db="EMBL/GenBank/DDBJ databases">
        <title>The genome sequences of Variovorax guangxiensis DSM 27352.</title>
        <authorList>
            <person name="Gao J."/>
            <person name="Sun J."/>
        </authorList>
    </citation>
    <scope>NUCLEOTIDE SEQUENCE [LARGE SCALE GENOMIC DNA]</scope>
    <source>
        <strain evidence="12 13">DSM 27352</strain>
    </source>
</reference>
<dbReference type="InterPro" id="IPR005761">
    <property type="entry name" value="UDP-N-AcMur-Glu-dNH2Pim_ligase"/>
</dbReference>
<dbReference type="GO" id="GO:0005737">
    <property type="term" value="C:cytoplasm"/>
    <property type="evidence" value="ECO:0007669"/>
    <property type="project" value="UniProtKB-SubCell"/>
</dbReference>
<dbReference type="InterPro" id="IPR036615">
    <property type="entry name" value="Mur_ligase_C_dom_sf"/>
</dbReference>
<evidence type="ECO:0000256" key="6">
    <source>
        <dbReference type="ARBA" id="ARBA00023316"/>
    </source>
</evidence>
<dbReference type="Gene3D" id="3.40.1190.10">
    <property type="entry name" value="Mur-like, catalytic domain"/>
    <property type="match status" value="1"/>
</dbReference>
<keyword evidence="4 7" id="KW-0573">Peptidoglycan synthesis</keyword>
<dbReference type="PANTHER" id="PTHR23135">
    <property type="entry name" value="MUR LIGASE FAMILY MEMBER"/>
    <property type="match status" value="1"/>
</dbReference>
<dbReference type="RefSeq" id="WP_126021415.1">
    <property type="nucleotide sequence ID" value="NZ_RXFT01000003.1"/>
</dbReference>
<dbReference type="GO" id="GO:0009252">
    <property type="term" value="P:peptidoglycan biosynthetic process"/>
    <property type="evidence" value="ECO:0007669"/>
    <property type="project" value="UniProtKB-UniRule"/>
</dbReference>
<protein>
    <recommendedName>
        <fullName evidence="7">UDP-N-acetylmuramoyl-L-alanyl-D-glutamate--2,6-diaminopimelate ligase</fullName>
        <ecNumber evidence="7">6.3.2.13</ecNumber>
    </recommendedName>
    <alternativeName>
        <fullName evidence="7">Meso-A2pm-adding enzyme</fullName>
    </alternativeName>
    <alternativeName>
        <fullName evidence="7">Meso-diaminopimelate-adding enzyme</fullName>
    </alternativeName>
    <alternativeName>
        <fullName evidence="7">UDP-MurNAc-L-Ala-D-Glu:meso-diaminopimelate ligase</fullName>
    </alternativeName>
    <alternativeName>
        <fullName evidence="7">UDP-MurNAc-tripeptide synthetase</fullName>
    </alternativeName>
    <alternativeName>
        <fullName evidence="7">UDP-N-acetylmuramyl-tripeptide synthetase</fullName>
    </alternativeName>
</protein>
<feature type="modified residue" description="N6-carboxylysine" evidence="7">
    <location>
        <position position="242"/>
    </location>
</feature>
<dbReference type="PANTHER" id="PTHR23135:SF4">
    <property type="entry name" value="UDP-N-ACETYLMURAMOYL-L-ALANYL-D-GLUTAMATE--2,6-DIAMINOPIMELATE LIGASE MURE HOMOLOG, CHLOROPLASTIC"/>
    <property type="match status" value="1"/>
</dbReference>
<feature type="domain" description="Mur ligase central" evidence="11">
    <location>
        <begin position="112"/>
        <end position="337"/>
    </location>
</feature>
<feature type="binding site" evidence="7">
    <location>
        <begin position="438"/>
        <end position="441"/>
    </location>
    <ligand>
        <name>meso-2,6-diaminopimelate</name>
        <dbReference type="ChEBI" id="CHEBI:57791"/>
    </ligand>
</feature>
<dbReference type="GO" id="GO:0000287">
    <property type="term" value="F:magnesium ion binding"/>
    <property type="evidence" value="ECO:0007669"/>
    <property type="project" value="UniProtKB-UniRule"/>
</dbReference>
<sequence length="522" mass="54695">MLTFTSPQLVAAWLKERAPNAALHADSRAVGAGDVFIAWPGAATDGRKHVAAALAQGAAVCLVEHEGVEPFGFDQDEYRERIVSYPGLKAATGPIASAFYDNPSALLEVLAVTGTNGKTSTAWWLAESLSTLRAAGGVRVMKPDGTMQRDAPSPCAVMGTLGIGVPPELTYTGLTTPDPVMMQRELRALVTNGFGACAIEASSIGIAERRLDGAQIAVAVFTNFTQDHLDYHGSMDAYWQAKAELFRWPGLRAAVINIDDTHGASLCANLIDAGIGALDVWTVSAAGKPARLMARDIGYDAQGLQFSVAEHGTAAVERLSTGLIGQYNVSNLLGVLGTLRALGLTLAQAVAACANLTSVPGRMDRAGTGEGAPLAVVDYAHTPDALDKALIGLRPLAKQRGGALWCLFGCGGDRDPIKRPMMAAVAERQADRVIVTSDNPRSEKPDAIISQVLRGFSRPDAAQVQPDRAAAIANAIAQAAPQDVVLIAGKGHEAWQEIAGQRIEFSDKAHALQALAKRGASA</sequence>
<name>A0A433MI12_9BURK</name>
<evidence type="ECO:0000256" key="3">
    <source>
        <dbReference type="ARBA" id="ARBA00022960"/>
    </source>
</evidence>
<keyword evidence="5 7" id="KW-0131">Cell cycle</keyword>
<feature type="binding site" evidence="7">
    <location>
        <begin position="114"/>
        <end position="120"/>
    </location>
    <ligand>
        <name>ATP</name>
        <dbReference type="ChEBI" id="CHEBI:30616"/>
    </ligand>
</feature>
<dbReference type="GO" id="GO:0008360">
    <property type="term" value="P:regulation of cell shape"/>
    <property type="evidence" value="ECO:0007669"/>
    <property type="project" value="UniProtKB-KW"/>
</dbReference>
<evidence type="ECO:0000259" key="10">
    <source>
        <dbReference type="Pfam" id="PF02875"/>
    </source>
</evidence>
<comment type="pathway">
    <text evidence="7 8">Cell wall biogenesis; peptidoglycan biosynthesis.</text>
</comment>
<dbReference type="InterPro" id="IPR036565">
    <property type="entry name" value="Mur-like_cat_sf"/>
</dbReference>
<feature type="binding site" evidence="7">
    <location>
        <position position="27"/>
    </location>
    <ligand>
        <name>UDP-N-acetyl-alpha-D-muramoyl-L-alanyl-D-glutamate</name>
        <dbReference type="ChEBI" id="CHEBI:83900"/>
    </ligand>
</feature>
<evidence type="ECO:0000313" key="12">
    <source>
        <dbReference type="EMBL" id="RUR67240.1"/>
    </source>
</evidence>
<dbReference type="AlphaFoldDB" id="A0A433MI12"/>
<keyword evidence="2 7" id="KW-0132">Cell division</keyword>
<comment type="similarity">
    <text evidence="1 7">Belongs to the MurCDEF family. MurE subfamily.</text>
</comment>
<feature type="domain" description="Mur ligase C-terminal" evidence="10">
    <location>
        <begin position="361"/>
        <end position="491"/>
    </location>
</feature>
<keyword evidence="7" id="KW-0067">ATP-binding</keyword>
<accession>A0A433MI12</accession>
<dbReference type="OrthoDB" id="9800958at2"/>
<dbReference type="GO" id="GO:0051301">
    <property type="term" value="P:cell division"/>
    <property type="evidence" value="ECO:0007669"/>
    <property type="project" value="UniProtKB-KW"/>
</dbReference>
<feature type="binding site" evidence="7">
    <location>
        <begin position="175"/>
        <end position="176"/>
    </location>
    <ligand>
        <name>UDP-N-acetyl-alpha-D-muramoyl-L-alanyl-D-glutamate</name>
        <dbReference type="ChEBI" id="CHEBI:83900"/>
    </ligand>
</feature>
<gene>
    <name evidence="7" type="primary">murE</name>
    <name evidence="12" type="ORF">EJP67_09205</name>
</gene>
<keyword evidence="7" id="KW-0963">Cytoplasm</keyword>
<dbReference type="NCBIfam" id="TIGR01085">
    <property type="entry name" value="murE"/>
    <property type="match status" value="1"/>
</dbReference>
<dbReference type="Proteomes" id="UP000281118">
    <property type="component" value="Unassembled WGS sequence"/>
</dbReference>
<feature type="binding site" evidence="7">
    <location>
        <position position="202"/>
    </location>
    <ligand>
        <name>UDP-N-acetyl-alpha-D-muramoyl-L-alanyl-D-glutamate</name>
        <dbReference type="ChEBI" id="CHEBI:83900"/>
    </ligand>
</feature>
<organism evidence="12 13">
    <name type="scientific">Variovorax guangxiensis</name>
    <dbReference type="NCBI Taxonomy" id="1775474"/>
    <lineage>
        <taxon>Bacteria</taxon>
        <taxon>Pseudomonadati</taxon>
        <taxon>Pseudomonadota</taxon>
        <taxon>Betaproteobacteria</taxon>
        <taxon>Burkholderiales</taxon>
        <taxon>Comamonadaceae</taxon>
        <taxon>Variovorax</taxon>
    </lineage>
</organism>
<dbReference type="EMBL" id="RXFT01000003">
    <property type="protein sequence ID" value="RUR67240.1"/>
    <property type="molecule type" value="Genomic_DNA"/>
</dbReference>
<comment type="catalytic activity">
    <reaction evidence="7">
        <text>UDP-N-acetyl-alpha-D-muramoyl-L-alanyl-D-glutamate + meso-2,6-diaminopimelate + ATP = UDP-N-acetyl-alpha-D-muramoyl-L-alanyl-gamma-D-glutamyl-meso-2,6-diaminopimelate + ADP + phosphate + H(+)</text>
        <dbReference type="Rhea" id="RHEA:23676"/>
        <dbReference type="ChEBI" id="CHEBI:15378"/>
        <dbReference type="ChEBI" id="CHEBI:30616"/>
        <dbReference type="ChEBI" id="CHEBI:43474"/>
        <dbReference type="ChEBI" id="CHEBI:57791"/>
        <dbReference type="ChEBI" id="CHEBI:83900"/>
        <dbReference type="ChEBI" id="CHEBI:83905"/>
        <dbReference type="ChEBI" id="CHEBI:456216"/>
        <dbReference type="EC" id="6.3.2.13"/>
    </reaction>
</comment>
<keyword evidence="7 12" id="KW-0436">Ligase</keyword>
<dbReference type="SUPFAM" id="SSF53623">
    <property type="entry name" value="MurD-like peptide ligases, catalytic domain"/>
    <property type="match status" value="1"/>
</dbReference>
<dbReference type="Gene3D" id="3.90.190.20">
    <property type="entry name" value="Mur ligase, C-terminal domain"/>
    <property type="match status" value="1"/>
</dbReference>
<feature type="binding site" evidence="7">
    <location>
        <position position="414"/>
    </location>
    <ligand>
        <name>meso-2,6-diaminopimelate</name>
        <dbReference type="ChEBI" id="CHEBI:57791"/>
    </ligand>
</feature>
<feature type="short sequence motif" description="Meso-diaminopimelate recognition motif" evidence="7">
    <location>
        <begin position="438"/>
        <end position="441"/>
    </location>
</feature>
<evidence type="ECO:0000313" key="13">
    <source>
        <dbReference type="Proteomes" id="UP000281118"/>
    </source>
</evidence>
<comment type="function">
    <text evidence="7">Catalyzes the addition of meso-diaminopimelic acid to the nucleotide precursor UDP-N-acetylmuramoyl-L-alanyl-D-glutamate (UMAG) in the biosynthesis of bacterial cell-wall peptidoglycan.</text>
</comment>
<comment type="caution">
    <text evidence="7">Lacks conserved residue(s) required for the propagation of feature annotation.</text>
</comment>
<feature type="binding site" evidence="7">
    <location>
        <position position="493"/>
    </location>
    <ligand>
        <name>meso-2,6-diaminopimelate</name>
        <dbReference type="ChEBI" id="CHEBI:57791"/>
    </ligand>
</feature>